<feature type="domain" description="NERD" evidence="1">
    <location>
        <begin position="119"/>
        <end position="241"/>
    </location>
</feature>
<name>A0A542ZLA2_9MICO</name>
<dbReference type="InterPro" id="IPR011528">
    <property type="entry name" value="NERD"/>
</dbReference>
<dbReference type="AlphaFoldDB" id="A0A542ZLA2"/>
<evidence type="ECO:0000313" key="2">
    <source>
        <dbReference type="EMBL" id="TQL60940.1"/>
    </source>
</evidence>
<organism evidence="2 3">
    <name type="scientific">Oryzihumus leptocrescens</name>
    <dbReference type="NCBI Taxonomy" id="297536"/>
    <lineage>
        <taxon>Bacteria</taxon>
        <taxon>Bacillati</taxon>
        <taxon>Actinomycetota</taxon>
        <taxon>Actinomycetes</taxon>
        <taxon>Micrococcales</taxon>
        <taxon>Intrasporangiaceae</taxon>
        <taxon>Oryzihumus</taxon>
    </lineage>
</organism>
<dbReference type="Proteomes" id="UP000319514">
    <property type="component" value="Unassembled WGS sequence"/>
</dbReference>
<evidence type="ECO:0000313" key="3">
    <source>
        <dbReference type="Proteomes" id="UP000319514"/>
    </source>
</evidence>
<dbReference type="EMBL" id="VFOQ01000001">
    <property type="protein sequence ID" value="TQL60940.1"/>
    <property type="molecule type" value="Genomic_DNA"/>
</dbReference>
<proteinExistence type="predicted"/>
<accession>A0A542ZLA2</accession>
<dbReference type="OrthoDB" id="4246706at2"/>
<protein>
    <submittedName>
        <fullName evidence="2">Nuclease-like protein</fullName>
    </submittedName>
</protein>
<dbReference type="PROSITE" id="PS50965">
    <property type="entry name" value="NERD"/>
    <property type="match status" value="1"/>
</dbReference>
<dbReference type="RefSeq" id="WP_141788778.1">
    <property type="nucleotide sequence ID" value="NZ_BAAAKX010000007.1"/>
</dbReference>
<dbReference type="Pfam" id="PF08378">
    <property type="entry name" value="NERD"/>
    <property type="match status" value="1"/>
</dbReference>
<gene>
    <name evidence="2" type="ORF">FB474_2340</name>
</gene>
<evidence type="ECO:0000259" key="1">
    <source>
        <dbReference type="PROSITE" id="PS50965"/>
    </source>
</evidence>
<reference evidence="2 3" key="1">
    <citation type="submission" date="2019-06" db="EMBL/GenBank/DDBJ databases">
        <title>Sequencing the genomes of 1000 actinobacteria strains.</title>
        <authorList>
            <person name="Klenk H.-P."/>
        </authorList>
    </citation>
    <scope>NUCLEOTIDE SEQUENCE [LARGE SCALE GENOMIC DNA]</scope>
    <source>
        <strain evidence="2 3">DSM 18082</strain>
    </source>
</reference>
<comment type="caution">
    <text evidence="2">The sequence shown here is derived from an EMBL/GenBank/DDBJ whole genome shotgun (WGS) entry which is preliminary data.</text>
</comment>
<keyword evidence="3" id="KW-1185">Reference proteome</keyword>
<sequence length="289" mass="31153">MDIGGMAGPQPEVIRLRYAGRCSCGESVAAGERAGYVRSERRVVCLHCLADRQAGRVDLGALAAEVVVPPAPGVAGGAARRRHGRLVAAREARLAKRSRLVRWWASLGPEPQSTRAWALGALGEERVAACLHGVADRGVLALHDRRVPGRRSNIDHIAVGPAGVFVIDAKRYENAEVRVRRVGGLFTPRRDELLVRGRLRTALVEGLVRQVDAVRTVLDSGTLGSVPVTPVLCFVDGRFPLFTKQFRVGETAVVGPRGLADLVTAPGALDEEQRLAVYCLLAERLRSMT</sequence>